<keyword evidence="5" id="KW-0238">DNA-binding</keyword>
<organism evidence="7 8">
    <name type="scientific">Candidatus Avoscillospira avistercoris</name>
    <dbReference type="NCBI Taxonomy" id="2840707"/>
    <lineage>
        <taxon>Bacteria</taxon>
        <taxon>Bacillati</taxon>
        <taxon>Bacillota</taxon>
        <taxon>Clostridia</taxon>
        <taxon>Eubacteriales</taxon>
        <taxon>Oscillospiraceae</taxon>
        <taxon>Oscillospiraceae incertae sedis</taxon>
        <taxon>Candidatus Avoscillospira</taxon>
    </lineage>
</organism>
<dbReference type="SUPFAM" id="SSF46785">
    <property type="entry name" value="Winged helix' DNA-binding domain"/>
    <property type="match status" value="1"/>
</dbReference>
<name>A0A9D1FAJ7_9FIRM</name>
<dbReference type="NCBIfam" id="TIGR00121">
    <property type="entry name" value="birA_ligase"/>
    <property type="match status" value="1"/>
</dbReference>
<dbReference type="EMBL" id="DVJJ01000112">
    <property type="protein sequence ID" value="HIS65175.1"/>
    <property type="molecule type" value="Genomic_DNA"/>
</dbReference>
<dbReference type="InterPro" id="IPR003142">
    <property type="entry name" value="BPL_C"/>
</dbReference>
<dbReference type="InterPro" id="IPR004408">
    <property type="entry name" value="Biotin_CoA_COase_ligase"/>
</dbReference>
<feature type="binding site" evidence="5">
    <location>
        <begin position="90"/>
        <end position="92"/>
    </location>
    <ligand>
        <name>biotin</name>
        <dbReference type="ChEBI" id="CHEBI:57586"/>
    </ligand>
</feature>
<dbReference type="InterPro" id="IPR045864">
    <property type="entry name" value="aa-tRNA-synth_II/BPL/LPL"/>
</dbReference>
<dbReference type="Pfam" id="PF03099">
    <property type="entry name" value="BPL_LplA_LipB"/>
    <property type="match status" value="1"/>
</dbReference>
<feature type="binding site" evidence="5">
    <location>
        <begin position="118"/>
        <end position="120"/>
    </location>
    <ligand>
        <name>biotin</name>
        <dbReference type="ChEBI" id="CHEBI:57586"/>
    </ligand>
</feature>
<dbReference type="Gene3D" id="1.10.10.10">
    <property type="entry name" value="Winged helix-like DNA-binding domain superfamily/Winged helix DNA-binding domain"/>
    <property type="match status" value="1"/>
</dbReference>
<evidence type="ECO:0000256" key="4">
    <source>
        <dbReference type="ARBA" id="ARBA00023267"/>
    </source>
</evidence>
<keyword evidence="4 5" id="KW-0092">Biotin</keyword>
<evidence type="ECO:0000313" key="7">
    <source>
        <dbReference type="EMBL" id="HIS65175.1"/>
    </source>
</evidence>
<keyword evidence="3 5" id="KW-0067">ATP-binding</keyword>
<dbReference type="GO" id="GO:0003677">
    <property type="term" value="F:DNA binding"/>
    <property type="evidence" value="ECO:0007669"/>
    <property type="project" value="UniProtKB-UniRule"/>
</dbReference>
<dbReference type="GO" id="GO:0005737">
    <property type="term" value="C:cytoplasm"/>
    <property type="evidence" value="ECO:0007669"/>
    <property type="project" value="TreeGrafter"/>
</dbReference>
<dbReference type="Proteomes" id="UP000886741">
    <property type="component" value="Unassembled WGS sequence"/>
</dbReference>
<feature type="binding site" evidence="5">
    <location>
        <position position="114"/>
    </location>
    <ligand>
        <name>biotin</name>
        <dbReference type="ChEBI" id="CHEBI:57586"/>
    </ligand>
</feature>
<dbReference type="PANTHER" id="PTHR12835">
    <property type="entry name" value="BIOTIN PROTEIN LIGASE"/>
    <property type="match status" value="1"/>
</dbReference>
<gene>
    <name evidence="5" type="primary">birA</name>
    <name evidence="7" type="ORF">IAA83_07390</name>
</gene>
<comment type="similarity">
    <text evidence="5">Belongs to the biotin--protein ligase family.</text>
</comment>
<dbReference type="InterPro" id="IPR004143">
    <property type="entry name" value="BPL_LPL_catalytic"/>
</dbReference>
<comment type="function">
    <text evidence="5">Acts both as a biotin--[acetyl-CoA-carboxylase] ligase and a repressor.</text>
</comment>
<sequence length="329" mass="35513">MTKESVLALLRQQGDYLSGQEMSRQLGLSRAAIWKAVQALRDDGYEIASVTNRGYKLVEHSTPLCRDEVLRALGDHPWADRVTVLDSVDSTNTLAKKLAAEGATHGTVVVANQQTGGRGRMGRRFASPSGVGVYLTVILRPTVPPHQLMHLTAVSAEATVEAIEAATGLRPGIKWTNDVVIDGRKCVGILTELSIQAESGLVDYVVVGIGTNCNHGDGDFPPEVRPMAVSLKEATGQTVNRNCYAAELIRQLYRADRELLTEKAAWMTRYAADCVTIGKEIQVIRGGEARPAHADGIDEDAGLLVTWPDGTKETITSGEVSVRGMYGYV</sequence>
<dbReference type="GO" id="GO:0009249">
    <property type="term" value="P:protein lipoylation"/>
    <property type="evidence" value="ECO:0007669"/>
    <property type="project" value="UniProtKB-ARBA"/>
</dbReference>
<dbReference type="GO" id="GO:0016740">
    <property type="term" value="F:transferase activity"/>
    <property type="evidence" value="ECO:0007669"/>
    <property type="project" value="UniProtKB-ARBA"/>
</dbReference>
<dbReference type="PROSITE" id="PS51733">
    <property type="entry name" value="BPL_LPL_CATALYTIC"/>
    <property type="match status" value="1"/>
</dbReference>
<dbReference type="SUPFAM" id="SSF55681">
    <property type="entry name" value="Class II aaRS and biotin synthetases"/>
    <property type="match status" value="1"/>
</dbReference>
<keyword evidence="5" id="KW-0678">Repressor</keyword>
<dbReference type="Gene3D" id="2.30.30.100">
    <property type="match status" value="1"/>
</dbReference>
<dbReference type="CDD" id="cd16442">
    <property type="entry name" value="BPL"/>
    <property type="match status" value="1"/>
</dbReference>
<keyword evidence="5" id="KW-0805">Transcription regulation</keyword>
<reference evidence="7" key="1">
    <citation type="submission" date="2020-10" db="EMBL/GenBank/DDBJ databases">
        <authorList>
            <person name="Gilroy R."/>
        </authorList>
    </citation>
    <scope>NUCLEOTIDE SEQUENCE</scope>
    <source>
        <strain evidence="7">ChiBcec16-1751</strain>
    </source>
</reference>
<keyword evidence="5" id="KW-0804">Transcription</keyword>
<evidence type="ECO:0000256" key="5">
    <source>
        <dbReference type="HAMAP-Rule" id="MF_00978"/>
    </source>
</evidence>
<dbReference type="GO" id="GO:0006355">
    <property type="term" value="P:regulation of DNA-templated transcription"/>
    <property type="evidence" value="ECO:0007669"/>
    <property type="project" value="UniProtKB-UniRule"/>
</dbReference>
<proteinExistence type="inferred from homology"/>
<dbReference type="Pfam" id="PF02237">
    <property type="entry name" value="BPL_C"/>
    <property type="match status" value="1"/>
</dbReference>
<feature type="domain" description="BPL/LPL catalytic" evidence="6">
    <location>
        <begin position="64"/>
        <end position="260"/>
    </location>
</feature>
<comment type="caution">
    <text evidence="7">The sequence shown here is derived from an EMBL/GenBank/DDBJ whole genome shotgun (WGS) entry which is preliminary data.</text>
</comment>
<evidence type="ECO:0000256" key="3">
    <source>
        <dbReference type="ARBA" id="ARBA00022840"/>
    </source>
</evidence>
<protein>
    <recommendedName>
        <fullName evidence="5">Bifunctional ligase/repressor BirA</fullName>
    </recommendedName>
    <alternativeName>
        <fullName evidence="5">Biotin--[acetyl-CoA-carboxylase] ligase</fullName>
        <ecNumber evidence="5">6.3.4.15</ecNumber>
    </alternativeName>
    <alternativeName>
        <fullName evidence="5">Biotin--protein ligase</fullName>
    </alternativeName>
    <alternativeName>
        <fullName evidence="5">Biotin-[acetyl-CoA carboxylase] synthetase</fullName>
    </alternativeName>
</protein>
<dbReference type="PANTHER" id="PTHR12835:SF5">
    <property type="entry name" value="BIOTIN--PROTEIN LIGASE"/>
    <property type="match status" value="1"/>
</dbReference>
<dbReference type="EC" id="6.3.4.15" evidence="5"/>
<dbReference type="InterPro" id="IPR013196">
    <property type="entry name" value="HTH_11"/>
</dbReference>
<dbReference type="InterPro" id="IPR036390">
    <property type="entry name" value="WH_DNA-bd_sf"/>
</dbReference>
<keyword evidence="2 5" id="KW-0547">Nucleotide-binding</keyword>
<feature type="DNA-binding region" description="H-T-H motif" evidence="5">
    <location>
        <begin position="19"/>
        <end position="38"/>
    </location>
</feature>
<dbReference type="InterPro" id="IPR036388">
    <property type="entry name" value="WH-like_DNA-bd_sf"/>
</dbReference>
<comment type="catalytic activity">
    <reaction evidence="5">
        <text>biotin + L-lysyl-[protein] + ATP = N(6)-biotinyl-L-lysyl-[protein] + AMP + diphosphate + H(+)</text>
        <dbReference type="Rhea" id="RHEA:11756"/>
        <dbReference type="Rhea" id="RHEA-COMP:9752"/>
        <dbReference type="Rhea" id="RHEA-COMP:10505"/>
        <dbReference type="ChEBI" id="CHEBI:15378"/>
        <dbReference type="ChEBI" id="CHEBI:29969"/>
        <dbReference type="ChEBI" id="CHEBI:30616"/>
        <dbReference type="ChEBI" id="CHEBI:33019"/>
        <dbReference type="ChEBI" id="CHEBI:57586"/>
        <dbReference type="ChEBI" id="CHEBI:83144"/>
        <dbReference type="ChEBI" id="CHEBI:456215"/>
        <dbReference type="EC" id="6.3.4.15"/>
    </reaction>
</comment>
<dbReference type="GO" id="GO:0004077">
    <property type="term" value="F:biotin--[biotin carboxyl-carrier protein] ligase activity"/>
    <property type="evidence" value="ECO:0007669"/>
    <property type="project" value="UniProtKB-UniRule"/>
</dbReference>
<dbReference type="SUPFAM" id="SSF50037">
    <property type="entry name" value="C-terminal domain of transcriptional repressors"/>
    <property type="match status" value="1"/>
</dbReference>
<dbReference type="InterPro" id="IPR030855">
    <property type="entry name" value="Bifunct_BirA"/>
</dbReference>
<reference evidence="7" key="2">
    <citation type="journal article" date="2021" name="PeerJ">
        <title>Extensive microbial diversity within the chicken gut microbiome revealed by metagenomics and culture.</title>
        <authorList>
            <person name="Gilroy R."/>
            <person name="Ravi A."/>
            <person name="Getino M."/>
            <person name="Pursley I."/>
            <person name="Horton D.L."/>
            <person name="Alikhan N.F."/>
            <person name="Baker D."/>
            <person name="Gharbi K."/>
            <person name="Hall N."/>
            <person name="Watson M."/>
            <person name="Adriaenssens E.M."/>
            <person name="Foster-Nyarko E."/>
            <person name="Jarju S."/>
            <person name="Secka A."/>
            <person name="Antonio M."/>
            <person name="Oren A."/>
            <person name="Chaudhuri R.R."/>
            <person name="La Ragione R."/>
            <person name="Hildebrand F."/>
            <person name="Pallen M.J."/>
        </authorList>
    </citation>
    <scope>NUCLEOTIDE SEQUENCE</scope>
    <source>
        <strain evidence="7">ChiBcec16-1751</strain>
    </source>
</reference>
<dbReference type="AlphaFoldDB" id="A0A9D1FAJ7"/>
<evidence type="ECO:0000256" key="2">
    <source>
        <dbReference type="ARBA" id="ARBA00022741"/>
    </source>
</evidence>
<evidence type="ECO:0000313" key="8">
    <source>
        <dbReference type="Proteomes" id="UP000886741"/>
    </source>
</evidence>
<evidence type="ECO:0000259" key="6">
    <source>
        <dbReference type="PROSITE" id="PS51733"/>
    </source>
</evidence>
<accession>A0A9D1FAJ7</accession>
<dbReference type="Gene3D" id="3.30.930.10">
    <property type="entry name" value="Bira Bifunctional Protein, Domain 2"/>
    <property type="match status" value="1"/>
</dbReference>
<dbReference type="HAMAP" id="MF_00978">
    <property type="entry name" value="Bifunct_BirA"/>
    <property type="match status" value="1"/>
</dbReference>
<keyword evidence="1 5" id="KW-0436">Ligase</keyword>
<dbReference type="Pfam" id="PF08279">
    <property type="entry name" value="HTH_11"/>
    <property type="match status" value="1"/>
</dbReference>
<dbReference type="InterPro" id="IPR008988">
    <property type="entry name" value="Transcriptional_repressor_C"/>
</dbReference>
<feature type="binding site" evidence="5">
    <location>
        <position position="185"/>
    </location>
    <ligand>
        <name>biotin</name>
        <dbReference type="ChEBI" id="CHEBI:57586"/>
    </ligand>
</feature>
<evidence type="ECO:0000256" key="1">
    <source>
        <dbReference type="ARBA" id="ARBA00022598"/>
    </source>
</evidence>
<dbReference type="GO" id="GO:0005524">
    <property type="term" value="F:ATP binding"/>
    <property type="evidence" value="ECO:0007669"/>
    <property type="project" value="UniProtKB-UniRule"/>
</dbReference>